<evidence type="ECO:0000256" key="2">
    <source>
        <dbReference type="ARBA" id="ARBA00022448"/>
    </source>
</evidence>
<dbReference type="Pfam" id="PF04632">
    <property type="entry name" value="FUSC"/>
    <property type="match status" value="1"/>
</dbReference>
<reference evidence="8 9" key="1">
    <citation type="submission" date="2020-04" db="EMBL/GenBank/DDBJ databases">
        <authorList>
            <person name="De Canck E."/>
        </authorList>
    </citation>
    <scope>NUCLEOTIDE SEQUENCE [LARGE SCALE GENOMIC DNA]</scope>
    <source>
        <strain evidence="8 9">LMG 28614</strain>
    </source>
</reference>
<gene>
    <name evidence="8" type="primary">aaeB_3</name>
    <name evidence="8" type="ORF">LMG28614_05709</name>
</gene>
<feature type="transmembrane region" description="Helical" evidence="7">
    <location>
        <begin position="136"/>
        <end position="153"/>
    </location>
</feature>
<accession>A0A6S7BU98</accession>
<dbReference type="InterPro" id="IPR006726">
    <property type="entry name" value="PHBA_efflux_AaeB/fusaric-R"/>
</dbReference>
<feature type="transmembrane region" description="Helical" evidence="7">
    <location>
        <begin position="159"/>
        <end position="185"/>
    </location>
</feature>
<keyword evidence="3" id="KW-1003">Cell membrane</keyword>
<evidence type="ECO:0000313" key="9">
    <source>
        <dbReference type="Proteomes" id="UP000494365"/>
    </source>
</evidence>
<evidence type="ECO:0000256" key="7">
    <source>
        <dbReference type="SAM" id="Phobius"/>
    </source>
</evidence>
<dbReference type="EMBL" id="CADIKK010000034">
    <property type="protein sequence ID" value="CAB3802956.1"/>
    <property type="molecule type" value="Genomic_DNA"/>
</dbReference>
<dbReference type="GO" id="GO:0005886">
    <property type="term" value="C:plasma membrane"/>
    <property type="evidence" value="ECO:0007669"/>
    <property type="project" value="UniProtKB-SubCell"/>
</dbReference>
<keyword evidence="6 7" id="KW-0472">Membrane</keyword>
<feature type="transmembrane region" description="Helical" evidence="7">
    <location>
        <begin position="512"/>
        <end position="531"/>
    </location>
</feature>
<feature type="transmembrane region" description="Helical" evidence="7">
    <location>
        <begin position="402"/>
        <end position="423"/>
    </location>
</feature>
<feature type="transmembrane region" description="Helical" evidence="7">
    <location>
        <begin position="458"/>
        <end position="476"/>
    </location>
</feature>
<dbReference type="Proteomes" id="UP000494365">
    <property type="component" value="Unassembled WGS sequence"/>
</dbReference>
<evidence type="ECO:0000256" key="5">
    <source>
        <dbReference type="ARBA" id="ARBA00022989"/>
    </source>
</evidence>
<dbReference type="GO" id="GO:0022857">
    <property type="term" value="F:transmembrane transporter activity"/>
    <property type="evidence" value="ECO:0007669"/>
    <property type="project" value="InterPro"/>
</dbReference>
<comment type="subcellular location">
    <subcellularLocation>
        <location evidence="1">Cell membrane</location>
        <topology evidence="1">Multi-pass membrane protein</topology>
    </subcellularLocation>
</comment>
<name>A0A6S7BU98_9BURK</name>
<feature type="transmembrane region" description="Helical" evidence="7">
    <location>
        <begin position="36"/>
        <end position="56"/>
    </location>
</feature>
<evidence type="ECO:0000256" key="3">
    <source>
        <dbReference type="ARBA" id="ARBA00022475"/>
    </source>
</evidence>
<keyword evidence="4 7" id="KW-0812">Transmembrane</keyword>
<keyword evidence="2" id="KW-0813">Transport</keyword>
<feature type="transmembrane region" description="Helical" evidence="7">
    <location>
        <begin position="429"/>
        <end position="446"/>
    </location>
</feature>
<evidence type="ECO:0000313" key="8">
    <source>
        <dbReference type="EMBL" id="CAB3802956.1"/>
    </source>
</evidence>
<evidence type="ECO:0000256" key="6">
    <source>
        <dbReference type="ARBA" id="ARBA00023136"/>
    </source>
</evidence>
<sequence>MQADRSPPPSPPASPDLRHDILAAARLYGQTDGARLLHVFKTAIAVILATGISMRLELAAPRTAMMTVVILMMHQHSGMVIARGFYRGVGMLVGNLAAVVLVGFFPQERVLFLTALVLWIGVCTWGAAYFRNYQSYGFVLAGYSTCIAALPSIDHPYDIVTNVVTSLSEVSVGIVCAGLASALLLPRRVRDMLLKSGEDHYVDFMSFVRSTLTKNLSPDELSALHIRLIAERAQLENLRSAAVFEDPDLRERNDIMTRLASEFLDAGARFHALHQFRRRVEASRDQTASAFVREVCLHAARIVKGEKAAGAPLLSDVRRFIADLDHFVAHSLPTHEARLRSFESTSASARRDMETGIALLRQACVSLRRYLDDFVGLRSPPRERRRRIGPTPVRVATTANRVVSAAAGFRAILAVGTVSLFWIGSGWTGAASAVTTATISSALYSIMPAPATAARQTVIGCFAAWIASLFFNFALLPRLDGFAELAATLALFIMVGSYLNSFPKTATIGLGFNIYFCFLGNLTNPSVYAPVSALDTGFAAMLGISAASLAYSIVAPYAGNWVTGLYLRQLRRLVSTDACYGNIPGLMARFDAGVRDFVQQIAARPTKSRYSQQELFAWCFASIEIGRSIIEIREAAHNVDVDSAWQAAGHNIRKPIADLFESPSVRTLRAAEQAVVTALRSVDNVTNQPANENDAHRSLRNCLNYIRLSLQDNLIPITVESDAGRAASQRA</sequence>
<keyword evidence="5 7" id="KW-1133">Transmembrane helix</keyword>
<dbReference type="PANTHER" id="PTHR30509">
    <property type="entry name" value="P-HYDROXYBENZOIC ACID EFFLUX PUMP SUBUNIT-RELATED"/>
    <property type="match status" value="1"/>
</dbReference>
<feature type="transmembrane region" description="Helical" evidence="7">
    <location>
        <begin position="482"/>
        <end position="500"/>
    </location>
</feature>
<organism evidence="8 9">
    <name type="scientific">Paraburkholderia ultramafica</name>
    <dbReference type="NCBI Taxonomy" id="1544867"/>
    <lineage>
        <taxon>Bacteria</taxon>
        <taxon>Pseudomonadati</taxon>
        <taxon>Pseudomonadota</taxon>
        <taxon>Betaproteobacteria</taxon>
        <taxon>Burkholderiales</taxon>
        <taxon>Burkholderiaceae</taxon>
        <taxon>Paraburkholderia</taxon>
    </lineage>
</organism>
<feature type="transmembrane region" description="Helical" evidence="7">
    <location>
        <begin position="537"/>
        <end position="562"/>
    </location>
</feature>
<dbReference type="AlphaFoldDB" id="A0A6S7BU98"/>
<dbReference type="RefSeq" id="WP_175152711.1">
    <property type="nucleotide sequence ID" value="NZ_CADIKK010000034.1"/>
</dbReference>
<protein>
    <submittedName>
        <fullName evidence="8">p-hydroxybenzoic acid efflux pump subunit AaeB</fullName>
    </submittedName>
</protein>
<feature type="transmembrane region" description="Helical" evidence="7">
    <location>
        <begin position="85"/>
        <end position="105"/>
    </location>
</feature>
<keyword evidence="9" id="KW-1185">Reference proteome</keyword>
<dbReference type="PANTHER" id="PTHR30509:SF9">
    <property type="entry name" value="MULTIDRUG RESISTANCE PROTEIN MDTO"/>
    <property type="match status" value="1"/>
</dbReference>
<feature type="transmembrane region" description="Helical" evidence="7">
    <location>
        <begin position="111"/>
        <end position="129"/>
    </location>
</feature>
<proteinExistence type="predicted"/>
<evidence type="ECO:0000256" key="1">
    <source>
        <dbReference type="ARBA" id="ARBA00004651"/>
    </source>
</evidence>
<evidence type="ECO:0000256" key="4">
    <source>
        <dbReference type="ARBA" id="ARBA00022692"/>
    </source>
</evidence>